<accession>A0A841RD15</accession>
<keyword evidence="5" id="KW-1185">Reference proteome</keyword>
<dbReference type="SMART" id="SM00448">
    <property type="entry name" value="REC"/>
    <property type="match status" value="1"/>
</dbReference>
<keyword evidence="1 2" id="KW-0597">Phosphoprotein</keyword>
<organism evidence="4 5">
    <name type="scientific">Spirochaeta isovalerica</name>
    <dbReference type="NCBI Taxonomy" id="150"/>
    <lineage>
        <taxon>Bacteria</taxon>
        <taxon>Pseudomonadati</taxon>
        <taxon>Spirochaetota</taxon>
        <taxon>Spirochaetia</taxon>
        <taxon>Spirochaetales</taxon>
        <taxon>Spirochaetaceae</taxon>
        <taxon>Spirochaeta</taxon>
    </lineage>
</organism>
<dbReference type="RefSeq" id="WP_184747535.1">
    <property type="nucleotide sequence ID" value="NZ_JACHGJ010000006.1"/>
</dbReference>
<dbReference type="PROSITE" id="PS50110">
    <property type="entry name" value="RESPONSE_REGULATORY"/>
    <property type="match status" value="1"/>
</dbReference>
<name>A0A841RD15_9SPIO</name>
<protein>
    <submittedName>
        <fullName evidence="4">DNA-binding response OmpR family regulator</fullName>
    </submittedName>
</protein>
<gene>
    <name evidence="4" type="ORF">HNR50_002961</name>
</gene>
<dbReference type="PANTHER" id="PTHR44591:SF23">
    <property type="entry name" value="CHEY SUBFAMILY"/>
    <property type="match status" value="1"/>
</dbReference>
<evidence type="ECO:0000256" key="2">
    <source>
        <dbReference type="PROSITE-ProRule" id="PRU00169"/>
    </source>
</evidence>
<sequence>MSHILVIDDDEHIRELINIMLEGEGHSVVLAEDGMVGLKKLEEETFDLIITDIIMPNQEGIETIVQIKAKNPKAKILAISGGGRIGSTNYLTLAENFGVDRTMSKPFYHKDFVDCIGELLEQ</sequence>
<dbReference type="GO" id="GO:0003677">
    <property type="term" value="F:DNA binding"/>
    <property type="evidence" value="ECO:0007669"/>
    <property type="project" value="UniProtKB-KW"/>
</dbReference>
<evidence type="ECO:0000259" key="3">
    <source>
        <dbReference type="PROSITE" id="PS50110"/>
    </source>
</evidence>
<reference evidence="4 5" key="1">
    <citation type="submission" date="2020-08" db="EMBL/GenBank/DDBJ databases">
        <title>Genomic Encyclopedia of Type Strains, Phase IV (KMG-IV): sequencing the most valuable type-strain genomes for metagenomic binning, comparative biology and taxonomic classification.</title>
        <authorList>
            <person name="Goeker M."/>
        </authorList>
    </citation>
    <scope>NUCLEOTIDE SEQUENCE [LARGE SCALE GENOMIC DNA]</scope>
    <source>
        <strain evidence="4 5">DSM 2461</strain>
    </source>
</reference>
<comment type="caution">
    <text evidence="4">The sequence shown here is derived from an EMBL/GenBank/DDBJ whole genome shotgun (WGS) entry which is preliminary data.</text>
</comment>
<dbReference type="Pfam" id="PF00072">
    <property type="entry name" value="Response_reg"/>
    <property type="match status" value="1"/>
</dbReference>
<evidence type="ECO:0000313" key="4">
    <source>
        <dbReference type="EMBL" id="MBB6481281.1"/>
    </source>
</evidence>
<dbReference type="Gene3D" id="3.40.50.2300">
    <property type="match status" value="1"/>
</dbReference>
<feature type="modified residue" description="4-aspartylphosphate" evidence="2">
    <location>
        <position position="52"/>
    </location>
</feature>
<evidence type="ECO:0000256" key="1">
    <source>
        <dbReference type="ARBA" id="ARBA00022553"/>
    </source>
</evidence>
<dbReference type="SUPFAM" id="SSF52172">
    <property type="entry name" value="CheY-like"/>
    <property type="match status" value="1"/>
</dbReference>
<feature type="domain" description="Response regulatory" evidence="3">
    <location>
        <begin position="3"/>
        <end position="120"/>
    </location>
</feature>
<keyword evidence="4" id="KW-0238">DNA-binding</keyword>
<dbReference type="InterPro" id="IPR050595">
    <property type="entry name" value="Bact_response_regulator"/>
</dbReference>
<dbReference type="PANTHER" id="PTHR44591">
    <property type="entry name" value="STRESS RESPONSE REGULATOR PROTEIN 1"/>
    <property type="match status" value="1"/>
</dbReference>
<dbReference type="InterPro" id="IPR001789">
    <property type="entry name" value="Sig_transdc_resp-reg_receiver"/>
</dbReference>
<dbReference type="AlphaFoldDB" id="A0A841RD15"/>
<dbReference type="Proteomes" id="UP000587760">
    <property type="component" value="Unassembled WGS sequence"/>
</dbReference>
<dbReference type="EMBL" id="JACHGJ010000006">
    <property type="protein sequence ID" value="MBB6481281.1"/>
    <property type="molecule type" value="Genomic_DNA"/>
</dbReference>
<dbReference type="GO" id="GO:0000160">
    <property type="term" value="P:phosphorelay signal transduction system"/>
    <property type="evidence" value="ECO:0007669"/>
    <property type="project" value="InterPro"/>
</dbReference>
<evidence type="ECO:0000313" key="5">
    <source>
        <dbReference type="Proteomes" id="UP000587760"/>
    </source>
</evidence>
<proteinExistence type="predicted"/>
<dbReference type="InterPro" id="IPR011006">
    <property type="entry name" value="CheY-like_superfamily"/>
</dbReference>